<accession>A0A970B8T9</accession>
<dbReference type="PROSITE" id="PS51118">
    <property type="entry name" value="HTH_HXLR"/>
    <property type="match status" value="1"/>
</dbReference>
<dbReference type="InterPro" id="IPR036388">
    <property type="entry name" value="WH-like_DNA-bd_sf"/>
</dbReference>
<proteinExistence type="predicted"/>
<organism evidence="5 6">
    <name type="scientific">Solimonas marina</name>
    <dbReference type="NCBI Taxonomy" id="2714601"/>
    <lineage>
        <taxon>Bacteria</taxon>
        <taxon>Pseudomonadati</taxon>
        <taxon>Pseudomonadota</taxon>
        <taxon>Gammaproteobacteria</taxon>
        <taxon>Nevskiales</taxon>
        <taxon>Nevskiaceae</taxon>
        <taxon>Solimonas</taxon>
    </lineage>
</organism>
<dbReference type="SUPFAM" id="SSF46785">
    <property type="entry name" value="Winged helix' DNA-binding domain"/>
    <property type="match status" value="1"/>
</dbReference>
<dbReference type="InterPro" id="IPR036390">
    <property type="entry name" value="WH_DNA-bd_sf"/>
</dbReference>
<dbReference type="CDD" id="cd00090">
    <property type="entry name" value="HTH_ARSR"/>
    <property type="match status" value="1"/>
</dbReference>
<dbReference type="PANTHER" id="PTHR33204:SF37">
    <property type="entry name" value="HTH-TYPE TRANSCRIPTIONAL REGULATOR YODB"/>
    <property type="match status" value="1"/>
</dbReference>
<dbReference type="InterPro" id="IPR001845">
    <property type="entry name" value="HTH_ArsR_DNA-bd_dom"/>
</dbReference>
<evidence type="ECO:0000313" key="5">
    <source>
        <dbReference type="EMBL" id="NKF21726.1"/>
    </source>
</evidence>
<feature type="domain" description="HTH hxlR-type" evidence="4">
    <location>
        <begin position="10"/>
        <end position="108"/>
    </location>
</feature>
<keyword evidence="6" id="KW-1185">Reference proteome</keyword>
<dbReference type="InterPro" id="IPR011991">
    <property type="entry name" value="ArsR-like_HTH"/>
</dbReference>
<dbReference type="EMBL" id="JAAVXB010000002">
    <property type="protein sequence ID" value="NKF21726.1"/>
    <property type="molecule type" value="Genomic_DNA"/>
</dbReference>
<dbReference type="InterPro" id="IPR002577">
    <property type="entry name" value="HTH_HxlR"/>
</dbReference>
<gene>
    <name evidence="5" type="ORF">G7Y82_05305</name>
</gene>
<keyword evidence="2" id="KW-0238">DNA-binding</keyword>
<evidence type="ECO:0000256" key="3">
    <source>
        <dbReference type="ARBA" id="ARBA00023163"/>
    </source>
</evidence>
<dbReference type="Gene3D" id="1.10.10.10">
    <property type="entry name" value="Winged helix-like DNA-binding domain superfamily/Winged helix DNA-binding domain"/>
    <property type="match status" value="1"/>
</dbReference>
<keyword evidence="1" id="KW-0805">Transcription regulation</keyword>
<dbReference type="SMART" id="SM00418">
    <property type="entry name" value="HTH_ARSR"/>
    <property type="match status" value="1"/>
</dbReference>
<dbReference type="GO" id="GO:0003700">
    <property type="term" value="F:DNA-binding transcription factor activity"/>
    <property type="evidence" value="ECO:0007669"/>
    <property type="project" value="InterPro"/>
</dbReference>
<dbReference type="GO" id="GO:0003677">
    <property type="term" value="F:DNA binding"/>
    <property type="evidence" value="ECO:0007669"/>
    <property type="project" value="UniProtKB-KW"/>
</dbReference>
<keyword evidence="3" id="KW-0804">Transcription</keyword>
<dbReference type="AlphaFoldDB" id="A0A970B8T9"/>
<dbReference type="RefSeq" id="WP_168147152.1">
    <property type="nucleotide sequence ID" value="NZ_JAAVXB010000002.1"/>
</dbReference>
<dbReference type="PANTHER" id="PTHR33204">
    <property type="entry name" value="TRANSCRIPTIONAL REGULATOR, MARR FAMILY"/>
    <property type="match status" value="1"/>
</dbReference>
<comment type="caution">
    <text evidence="5">The sequence shown here is derived from an EMBL/GenBank/DDBJ whole genome shotgun (WGS) entry which is preliminary data.</text>
</comment>
<dbReference type="Pfam" id="PF01638">
    <property type="entry name" value="HxlR"/>
    <property type="match status" value="1"/>
</dbReference>
<sequence length="126" mass="14493">MPYSVQAKDCPARMVFDRLADKWSLLIVKVLRQGPCRFNQLRREIEGISQKALSQTLQKLERDGVVDRKAFATVPVTVEYSLTTLGRGLSDLIQPLAAWAEQHIEQVQRAQQRYDRRRTARTASHD</sequence>
<evidence type="ECO:0000259" key="4">
    <source>
        <dbReference type="PROSITE" id="PS51118"/>
    </source>
</evidence>
<name>A0A970B8T9_9GAMM</name>
<dbReference type="Proteomes" id="UP000653472">
    <property type="component" value="Unassembled WGS sequence"/>
</dbReference>
<reference evidence="5" key="1">
    <citation type="submission" date="2020-03" db="EMBL/GenBank/DDBJ databases">
        <title>Solimonas marina sp. nov., isolated from deep seawater of the Pacific Ocean.</title>
        <authorList>
            <person name="Liu X."/>
            <person name="Lai Q."/>
            <person name="Sun F."/>
            <person name="Gai Y."/>
            <person name="Li G."/>
            <person name="Shao Z."/>
        </authorList>
    </citation>
    <scope>NUCLEOTIDE SEQUENCE</scope>
    <source>
        <strain evidence="5">C16B3</strain>
    </source>
</reference>
<evidence type="ECO:0000256" key="1">
    <source>
        <dbReference type="ARBA" id="ARBA00023015"/>
    </source>
</evidence>
<evidence type="ECO:0000256" key="2">
    <source>
        <dbReference type="ARBA" id="ARBA00023125"/>
    </source>
</evidence>
<evidence type="ECO:0000313" key="6">
    <source>
        <dbReference type="Proteomes" id="UP000653472"/>
    </source>
</evidence>
<protein>
    <submittedName>
        <fullName evidence="5">Helix-turn-helix transcriptional regulator</fullName>
    </submittedName>
</protein>